<proteinExistence type="predicted"/>
<dbReference type="EMBL" id="WIXP02000002">
    <property type="protein sequence ID" value="KAF6215090.1"/>
    <property type="molecule type" value="Genomic_DNA"/>
</dbReference>
<dbReference type="Proteomes" id="UP000466442">
    <property type="component" value="Unassembled WGS sequence"/>
</dbReference>
<protein>
    <submittedName>
        <fullName evidence="2">Uncharacterized protein</fullName>
    </submittedName>
</protein>
<organism evidence="2 3">
    <name type="scientific">Apolygus lucorum</name>
    <name type="common">Small green plant bug</name>
    <name type="synonym">Lygocoris lucorum</name>
    <dbReference type="NCBI Taxonomy" id="248454"/>
    <lineage>
        <taxon>Eukaryota</taxon>
        <taxon>Metazoa</taxon>
        <taxon>Ecdysozoa</taxon>
        <taxon>Arthropoda</taxon>
        <taxon>Hexapoda</taxon>
        <taxon>Insecta</taxon>
        <taxon>Pterygota</taxon>
        <taxon>Neoptera</taxon>
        <taxon>Paraneoptera</taxon>
        <taxon>Hemiptera</taxon>
        <taxon>Heteroptera</taxon>
        <taxon>Panheteroptera</taxon>
        <taxon>Cimicomorpha</taxon>
        <taxon>Miridae</taxon>
        <taxon>Mirini</taxon>
        <taxon>Apolygus</taxon>
    </lineage>
</organism>
<comment type="caution">
    <text evidence="2">The sequence shown here is derived from an EMBL/GenBank/DDBJ whole genome shotgun (WGS) entry which is preliminary data.</text>
</comment>
<feature type="region of interest" description="Disordered" evidence="1">
    <location>
        <begin position="179"/>
        <end position="222"/>
    </location>
</feature>
<accession>A0A8S9Y1D2</accession>
<feature type="compositionally biased region" description="Polar residues" evidence="1">
    <location>
        <begin position="197"/>
        <end position="208"/>
    </location>
</feature>
<evidence type="ECO:0000313" key="3">
    <source>
        <dbReference type="Proteomes" id="UP000466442"/>
    </source>
</evidence>
<gene>
    <name evidence="2" type="ORF">GE061_009839</name>
</gene>
<name>A0A8S9Y1D2_APOLU</name>
<evidence type="ECO:0000256" key="1">
    <source>
        <dbReference type="SAM" id="MobiDB-lite"/>
    </source>
</evidence>
<reference evidence="2" key="1">
    <citation type="journal article" date="2021" name="Mol. Ecol. Resour.">
        <title>Apolygus lucorum genome provides insights into omnivorousness and mesophyll feeding.</title>
        <authorList>
            <person name="Liu Y."/>
            <person name="Liu H."/>
            <person name="Wang H."/>
            <person name="Huang T."/>
            <person name="Liu B."/>
            <person name="Yang B."/>
            <person name="Yin L."/>
            <person name="Li B."/>
            <person name="Zhang Y."/>
            <person name="Zhang S."/>
            <person name="Jiang F."/>
            <person name="Zhang X."/>
            <person name="Ren Y."/>
            <person name="Wang B."/>
            <person name="Wang S."/>
            <person name="Lu Y."/>
            <person name="Wu K."/>
            <person name="Fan W."/>
            <person name="Wang G."/>
        </authorList>
    </citation>
    <scope>NUCLEOTIDE SEQUENCE</scope>
    <source>
        <strain evidence="2">12Hb</strain>
    </source>
</reference>
<evidence type="ECO:0000313" key="2">
    <source>
        <dbReference type="EMBL" id="KAF6215090.1"/>
    </source>
</evidence>
<keyword evidence="3" id="KW-1185">Reference proteome</keyword>
<dbReference type="OrthoDB" id="6777526at2759"/>
<sequence length="222" mass="25715">MDRLKLFRAKYAKTFDAQLEKFCTAAQEFESSRFTSPLELTICLRNLEDTGERLLETELQIQDELISTGVTQDVFLAECATEEEYRTKIVECRYRYEHLTEPNSLQPMEVWDQLHAPEALEVETDQYSPLLYPLIESAQPYDVLKAWERRRDSEKEDHRVIRDELMNFMKAEVNSEERISGSRHSFVAENKKDDIPTATTLVSGTSSKRPPEQGKPKSLGTD</sequence>
<dbReference type="AlphaFoldDB" id="A0A8S9Y1D2"/>